<dbReference type="Proteomes" id="UP000186303">
    <property type="component" value="Chromosome 7"/>
</dbReference>
<proteinExistence type="predicted"/>
<accession>A0A1M8AAX6</accession>
<name>A0A1M8AAX6_MALS4</name>
<dbReference type="VEuPathDB" id="FungiDB:MSYG_3941"/>
<sequence length="109" mass="11877">MATVQFTWSFEAPNNIAEPSRTTQEIPSCGSSETKVPSGESTLAALAQALDTTRSHLNDIVTHWKDLVGSEQDSSHGIGNKHYPSANREVGKDNADDVDEDDEDDDDEE</sequence>
<organism evidence="2 3">
    <name type="scientific">Malassezia sympodialis (strain ATCC 42132)</name>
    <name type="common">Atopic eczema-associated yeast</name>
    <dbReference type="NCBI Taxonomy" id="1230383"/>
    <lineage>
        <taxon>Eukaryota</taxon>
        <taxon>Fungi</taxon>
        <taxon>Dikarya</taxon>
        <taxon>Basidiomycota</taxon>
        <taxon>Ustilaginomycotina</taxon>
        <taxon>Malasseziomycetes</taxon>
        <taxon>Malasseziales</taxon>
        <taxon>Malasseziaceae</taxon>
        <taxon>Malassezia</taxon>
    </lineage>
</organism>
<evidence type="ECO:0000313" key="3">
    <source>
        <dbReference type="Proteomes" id="UP000186303"/>
    </source>
</evidence>
<reference evidence="3" key="1">
    <citation type="journal article" date="2017" name="Nucleic Acids Res.">
        <title>Proteogenomics produces comprehensive and highly accurate protein-coding gene annotation in a complete genome assembly of Malassezia sympodialis.</title>
        <authorList>
            <person name="Zhu Y."/>
            <person name="Engstroem P.G."/>
            <person name="Tellgren-Roth C."/>
            <person name="Baudo C.D."/>
            <person name="Kennell J.C."/>
            <person name="Sun S."/>
            <person name="Billmyre R.B."/>
            <person name="Schroeder M.S."/>
            <person name="Andersson A."/>
            <person name="Holm T."/>
            <person name="Sigurgeirsson B."/>
            <person name="Wu G."/>
            <person name="Sankaranarayanan S.R."/>
            <person name="Siddharthan R."/>
            <person name="Sanyal K."/>
            <person name="Lundeberg J."/>
            <person name="Nystedt B."/>
            <person name="Boekhout T."/>
            <person name="Dawson T.L. Jr."/>
            <person name="Heitman J."/>
            <person name="Scheynius A."/>
            <person name="Lehtioe J."/>
        </authorList>
    </citation>
    <scope>NUCLEOTIDE SEQUENCE [LARGE SCALE GENOMIC DNA]</scope>
    <source>
        <strain evidence="3">ATCC 42132</strain>
    </source>
</reference>
<evidence type="ECO:0008006" key="4">
    <source>
        <dbReference type="Google" id="ProtNLM"/>
    </source>
</evidence>
<feature type="compositionally biased region" description="Polar residues" evidence="1">
    <location>
        <begin position="20"/>
        <end position="38"/>
    </location>
</feature>
<gene>
    <name evidence="2" type="ORF">MSYG_3941</name>
</gene>
<feature type="region of interest" description="Disordered" evidence="1">
    <location>
        <begin position="70"/>
        <end position="109"/>
    </location>
</feature>
<dbReference type="EMBL" id="LT671827">
    <property type="protein sequence ID" value="SHO79591.1"/>
    <property type="molecule type" value="Genomic_DNA"/>
</dbReference>
<evidence type="ECO:0000313" key="2">
    <source>
        <dbReference type="EMBL" id="SHO79591.1"/>
    </source>
</evidence>
<protein>
    <recommendedName>
        <fullName evidence="4">EKC/KEOPS complex subunit GON7</fullName>
    </recommendedName>
</protein>
<keyword evidence="3" id="KW-1185">Reference proteome</keyword>
<dbReference type="OrthoDB" id="2553859at2759"/>
<evidence type="ECO:0000256" key="1">
    <source>
        <dbReference type="SAM" id="MobiDB-lite"/>
    </source>
</evidence>
<feature type="region of interest" description="Disordered" evidence="1">
    <location>
        <begin position="14"/>
        <end position="38"/>
    </location>
</feature>
<dbReference type="AlphaFoldDB" id="A0A1M8AAX6"/>
<feature type="compositionally biased region" description="Acidic residues" evidence="1">
    <location>
        <begin position="96"/>
        <end position="109"/>
    </location>
</feature>